<gene>
    <name evidence="1" type="ORF">SEV965_LOCUS9014</name>
</gene>
<organism evidence="1 2">
    <name type="scientific">Rotaria sordida</name>
    <dbReference type="NCBI Taxonomy" id="392033"/>
    <lineage>
        <taxon>Eukaryota</taxon>
        <taxon>Metazoa</taxon>
        <taxon>Spiralia</taxon>
        <taxon>Gnathifera</taxon>
        <taxon>Rotifera</taxon>
        <taxon>Eurotatoria</taxon>
        <taxon>Bdelloidea</taxon>
        <taxon>Philodinida</taxon>
        <taxon>Philodinidae</taxon>
        <taxon>Rotaria</taxon>
    </lineage>
</organism>
<dbReference type="EMBL" id="CAJNOU010000343">
    <property type="protein sequence ID" value="CAF0966463.1"/>
    <property type="molecule type" value="Genomic_DNA"/>
</dbReference>
<proteinExistence type="predicted"/>
<accession>A0A814EE01</accession>
<evidence type="ECO:0000313" key="2">
    <source>
        <dbReference type="Proteomes" id="UP000663889"/>
    </source>
</evidence>
<evidence type="ECO:0000313" key="1">
    <source>
        <dbReference type="EMBL" id="CAF0966463.1"/>
    </source>
</evidence>
<sequence>MKVIDGNDLYDSCSISITLSSDGLITRDVIPSYACRSLSYQFCCNQDLCKSLHSPPLPALTTITCALSDCGTNNNQCNNSNNSVVYRSSATESCIRIHRDIVYKSYQMGCSHKSTTVTSLTGESIFEDLFCYNYPECNQQIFLSSEVIRCYTCDSRITGLKDCMILNTSSSYVYNSASSNPSESCTMIIGPAGKDLVTEHNYPAFTMRTFIDNCINQSLSNVTYGGVTFQGRIDCCSTSLCNIHPLYINLTFSTIIPKHVYPISKFF</sequence>
<comment type="caution">
    <text evidence="1">The sequence shown here is derived from an EMBL/GenBank/DDBJ whole genome shotgun (WGS) entry which is preliminary data.</text>
</comment>
<reference evidence="1" key="1">
    <citation type="submission" date="2021-02" db="EMBL/GenBank/DDBJ databases">
        <authorList>
            <person name="Nowell W R."/>
        </authorList>
    </citation>
    <scope>NUCLEOTIDE SEQUENCE</scope>
</reference>
<name>A0A814EE01_9BILA</name>
<dbReference type="Proteomes" id="UP000663889">
    <property type="component" value="Unassembled WGS sequence"/>
</dbReference>
<protein>
    <submittedName>
        <fullName evidence="1">Uncharacterized protein</fullName>
    </submittedName>
</protein>
<dbReference type="AlphaFoldDB" id="A0A814EE01"/>